<organism evidence="5 6">
    <name type="scientific">Pseudodesulfovibrio portus</name>
    <dbReference type="NCBI Taxonomy" id="231439"/>
    <lineage>
        <taxon>Bacteria</taxon>
        <taxon>Pseudomonadati</taxon>
        <taxon>Thermodesulfobacteriota</taxon>
        <taxon>Desulfovibrionia</taxon>
        <taxon>Desulfovibrionales</taxon>
        <taxon>Desulfovibrionaceae</taxon>
    </lineage>
</organism>
<evidence type="ECO:0000259" key="4">
    <source>
        <dbReference type="Pfam" id="PF00501"/>
    </source>
</evidence>
<keyword evidence="2" id="KW-0067">ATP-binding</keyword>
<keyword evidence="6" id="KW-1185">Reference proteome</keyword>
<dbReference type="EMBL" id="AP026708">
    <property type="protein sequence ID" value="BDQ33244.1"/>
    <property type="molecule type" value="Genomic_DNA"/>
</dbReference>
<evidence type="ECO:0000256" key="3">
    <source>
        <dbReference type="ARBA" id="ARBA00024484"/>
    </source>
</evidence>
<accession>A0ABN6RQR7</accession>
<dbReference type="Proteomes" id="UP001061361">
    <property type="component" value="Chromosome"/>
</dbReference>
<dbReference type="PANTHER" id="PTHR43272:SF33">
    <property type="entry name" value="AMP-BINDING DOMAIN-CONTAINING PROTEIN-RELATED"/>
    <property type="match status" value="1"/>
</dbReference>
<dbReference type="InterPro" id="IPR045851">
    <property type="entry name" value="AMP-bd_C_sf"/>
</dbReference>
<gene>
    <name evidence="5" type="ORF">JCM14722_07860</name>
</gene>
<dbReference type="Gene3D" id="3.30.300.30">
    <property type="match status" value="1"/>
</dbReference>
<proteinExistence type="predicted"/>
<dbReference type="InterPro" id="IPR020845">
    <property type="entry name" value="AMP-binding_CS"/>
</dbReference>
<dbReference type="InterPro" id="IPR042099">
    <property type="entry name" value="ANL_N_sf"/>
</dbReference>
<dbReference type="InterPro" id="IPR000873">
    <property type="entry name" value="AMP-dep_synth/lig_dom"/>
</dbReference>
<reference evidence="5" key="1">
    <citation type="submission" date="2022-08" db="EMBL/GenBank/DDBJ databases">
        <title>Genome Sequence of the sulphate-reducing bacterium, Pseudodesulfovibrio portus JCM14722.</title>
        <authorList>
            <person name="Kondo R."/>
            <person name="Kataoka T."/>
        </authorList>
    </citation>
    <scope>NUCLEOTIDE SEQUENCE</scope>
    <source>
        <strain evidence="5">JCM 14722</strain>
    </source>
</reference>
<evidence type="ECO:0000313" key="6">
    <source>
        <dbReference type="Proteomes" id="UP001061361"/>
    </source>
</evidence>
<dbReference type="Gene3D" id="3.40.50.980">
    <property type="match status" value="1"/>
</dbReference>
<dbReference type="RefSeq" id="WP_264983298.1">
    <property type="nucleotide sequence ID" value="NZ_AP026708.1"/>
</dbReference>
<dbReference type="Pfam" id="PF00501">
    <property type="entry name" value="AMP-binding"/>
    <property type="match status" value="1"/>
</dbReference>
<evidence type="ECO:0000313" key="5">
    <source>
        <dbReference type="EMBL" id="BDQ33244.1"/>
    </source>
</evidence>
<feature type="domain" description="AMP-dependent synthetase/ligase" evidence="4">
    <location>
        <begin position="12"/>
        <end position="479"/>
    </location>
</feature>
<dbReference type="Gene3D" id="3.40.50.12780">
    <property type="entry name" value="N-terminal domain of ligase-like"/>
    <property type="match status" value="1"/>
</dbReference>
<dbReference type="PROSITE" id="PS00455">
    <property type="entry name" value="AMP_BINDING"/>
    <property type="match status" value="1"/>
</dbReference>
<name>A0ABN6RQR7_9BACT</name>
<dbReference type="PANTHER" id="PTHR43272">
    <property type="entry name" value="LONG-CHAIN-FATTY-ACID--COA LIGASE"/>
    <property type="match status" value="1"/>
</dbReference>
<evidence type="ECO:0000256" key="2">
    <source>
        <dbReference type="ARBA" id="ARBA00022840"/>
    </source>
</evidence>
<protein>
    <submittedName>
        <fullName evidence="5">AMP-binding protein</fullName>
    </submittedName>
</protein>
<dbReference type="SUPFAM" id="SSF56801">
    <property type="entry name" value="Acetyl-CoA synthetase-like"/>
    <property type="match status" value="1"/>
</dbReference>
<sequence>MSDQITTLKELLEDSVQKYVDRTALSFVGGEPITYTQLAKSVLDMQTVLGDLGIRPGDKVAILSENMPNWAITYFSITTMGAIAVPILQEFHPSAVHHILRHSEAKMVVASQRYLEKVEGDNLPRLETVMVMNDFSIEAGEGEPTPYQEALEQARERMVHLGEMAREKMDKFSEAAKERFAGSTKDKVEKLGNTYMAKVERLSDQAMERMERFTGTAREKVEQFGAYARKFIDRKSGAEFKLTEDDVAAILYTSGTTGHSKGVVLTHRNLVQNCLSGVLTIPVFHTDRFLSVLPMAHTYESTVGMLVPLHCGSAVYYLQKPPTPKALLPAMQKVKPTVMNVVPLIIEKIYKNRIKRKLTGSGVARGLMKIGPARRKLSQVAGRKLIEAFGGELRCMCIGGAPLSPEVESFLTDAKVPYAIGYGMTEASPLLAGVDPSRQRLRAIGPPLPGVELMIADPDPETGEGEVLAKGPNIMREYYKAPVDTQDTFTEDGWLKTGDLGKFKDGYLYLKGRLKNMILGPSGENIYPEEIESIINAGDHVVESLVFDDGNGKVAARIHLNYDTLDEEFGVTKMIESEVRAKIQELLESIRKEVNGKVSAFARLSRVFEQVEPFEKTPTQKIKRFLYVDK</sequence>
<keyword evidence="1" id="KW-0547">Nucleotide-binding</keyword>
<evidence type="ECO:0000256" key="1">
    <source>
        <dbReference type="ARBA" id="ARBA00022741"/>
    </source>
</evidence>
<comment type="catalytic activity">
    <reaction evidence="3">
        <text>a long-chain fatty acid + ATP + CoA = a long-chain fatty acyl-CoA + AMP + diphosphate</text>
        <dbReference type="Rhea" id="RHEA:15421"/>
        <dbReference type="ChEBI" id="CHEBI:30616"/>
        <dbReference type="ChEBI" id="CHEBI:33019"/>
        <dbReference type="ChEBI" id="CHEBI:57287"/>
        <dbReference type="ChEBI" id="CHEBI:57560"/>
        <dbReference type="ChEBI" id="CHEBI:83139"/>
        <dbReference type="ChEBI" id="CHEBI:456215"/>
        <dbReference type="EC" id="6.2.1.3"/>
    </reaction>
    <physiologicalReaction direction="left-to-right" evidence="3">
        <dbReference type="Rhea" id="RHEA:15422"/>
    </physiologicalReaction>
</comment>